<evidence type="ECO:0008006" key="15">
    <source>
        <dbReference type="Google" id="ProtNLM"/>
    </source>
</evidence>
<dbReference type="GO" id="GO:0031514">
    <property type="term" value="C:motile cilium"/>
    <property type="evidence" value="ECO:0007669"/>
    <property type="project" value="UniProtKB-SubCell"/>
</dbReference>
<evidence type="ECO:0000256" key="8">
    <source>
        <dbReference type="ARBA" id="ARBA00023069"/>
    </source>
</evidence>
<keyword evidence="14" id="KW-1185">Reference proteome</keyword>
<dbReference type="EMBL" id="JAWDGP010004450">
    <property type="protein sequence ID" value="KAK3764324.1"/>
    <property type="molecule type" value="Genomic_DNA"/>
</dbReference>
<dbReference type="InterPro" id="IPR025986">
    <property type="entry name" value="RPAP3-like_C"/>
</dbReference>
<dbReference type="AlphaFoldDB" id="A0AAE1DB93"/>
<comment type="subcellular location">
    <subcellularLocation>
        <location evidence="2">Cell projection</location>
        <location evidence="2">Cilium</location>
        <location evidence="2">Flagellum</location>
    </subcellularLocation>
    <subcellularLocation>
        <location evidence="3">Cytoplasm</location>
    </subcellularLocation>
</comment>
<dbReference type="Pfam" id="PF13877">
    <property type="entry name" value="RPAP3_C"/>
    <property type="match status" value="1"/>
</dbReference>
<name>A0AAE1DB93_9GAST</name>
<evidence type="ECO:0000256" key="2">
    <source>
        <dbReference type="ARBA" id="ARBA00004230"/>
    </source>
</evidence>
<keyword evidence="7" id="KW-0282">Flagellum</keyword>
<comment type="caution">
    <text evidence="13">The sequence shown here is derived from an EMBL/GenBank/DDBJ whole genome shotgun (WGS) entry which is preliminary data.</text>
</comment>
<dbReference type="Pfam" id="PF15867">
    <property type="entry name" value="Dynein_attach_N"/>
    <property type="match status" value="1"/>
</dbReference>
<dbReference type="GO" id="GO:0036157">
    <property type="term" value="C:outer dynein arm"/>
    <property type="evidence" value="ECO:0007669"/>
    <property type="project" value="InterPro"/>
</dbReference>
<comment type="similarity">
    <text evidence="10">Belongs to the DNAAF19/PR46b family.</text>
</comment>
<comment type="function">
    <text evidence="1">Dynein-attachment factor required for cilia motility.</text>
</comment>
<feature type="domain" description="RNA-polymerase II-associated protein 3-like C-terminal" evidence="11">
    <location>
        <begin position="114"/>
        <end position="187"/>
    </location>
</feature>
<evidence type="ECO:0000256" key="6">
    <source>
        <dbReference type="ARBA" id="ARBA00022794"/>
    </source>
</evidence>
<keyword evidence="5" id="KW-0963">Cytoplasm</keyword>
<evidence type="ECO:0000256" key="4">
    <source>
        <dbReference type="ARBA" id="ARBA00011738"/>
    </source>
</evidence>
<dbReference type="Proteomes" id="UP001283361">
    <property type="component" value="Unassembled WGS sequence"/>
</dbReference>
<protein>
    <recommendedName>
        <fullName evidence="15">Coiled-coil domain-containing protein 103</fullName>
    </recommendedName>
</protein>
<gene>
    <name evidence="13" type="ORF">RRG08_008806</name>
</gene>
<evidence type="ECO:0000313" key="13">
    <source>
        <dbReference type="EMBL" id="KAK3764324.1"/>
    </source>
</evidence>
<evidence type="ECO:0000256" key="10">
    <source>
        <dbReference type="ARBA" id="ARBA00049986"/>
    </source>
</evidence>
<evidence type="ECO:0000256" key="7">
    <source>
        <dbReference type="ARBA" id="ARBA00022846"/>
    </source>
</evidence>
<evidence type="ECO:0000256" key="3">
    <source>
        <dbReference type="ARBA" id="ARBA00004496"/>
    </source>
</evidence>
<evidence type="ECO:0000256" key="5">
    <source>
        <dbReference type="ARBA" id="ARBA00022490"/>
    </source>
</evidence>
<keyword evidence="9" id="KW-0966">Cell projection</keyword>
<dbReference type="GO" id="GO:0005576">
    <property type="term" value="C:extracellular region"/>
    <property type="evidence" value="ECO:0007669"/>
    <property type="project" value="GOC"/>
</dbReference>
<dbReference type="GO" id="GO:0007368">
    <property type="term" value="P:determination of left/right symmetry"/>
    <property type="evidence" value="ECO:0007669"/>
    <property type="project" value="TreeGrafter"/>
</dbReference>
<dbReference type="PANTHER" id="PTHR28572:SF1">
    <property type="entry name" value="COILED-COIL DOMAIN-CONTAINING PROTEIN 103"/>
    <property type="match status" value="1"/>
</dbReference>
<evidence type="ECO:0000259" key="11">
    <source>
        <dbReference type="Pfam" id="PF13877"/>
    </source>
</evidence>
<reference evidence="13" key="1">
    <citation type="journal article" date="2023" name="G3 (Bethesda)">
        <title>A reference genome for the long-term kleptoplast-retaining sea slug Elysia crispata morphotype clarki.</title>
        <authorList>
            <person name="Eastman K.E."/>
            <person name="Pendleton A.L."/>
            <person name="Shaikh M.A."/>
            <person name="Suttiyut T."/>
            <person name="Ogas R."/>
            <person name="Tomko P."/>
            <person name="Gavelis G."/>
            <person name="Widhalm J.R."/>
            <person name="Wisecaver J.H."/>
        </authorList>
    </citation>
    <scope>NUCLEOTIDE SEQUENCE</scope>
    <source>
        <strain evidence="13">ECLA1</strain>
    </source>
</reference>
<evidence type="ECO:0000256" key="1">
    <source>
        <dbReference type="ARBA" id="ARBA00004048"/>
    </source>
</evidence>
<dbReference type="InterPro" id="IPR031733">
    <property type="entry name" value="Dynein_attach_N"/>
</dbReference>
<proteinExistence type="inferred from homology"/>
<accession>A0AAE1DB93</accession>
<dbReference type="GO" id="GO:0003351">
    <property type="term" value="P:epithelial cilium movement involved in extracellular fluid movement"/>
    <property type="evidence" value="ECO:0007669"/>
    <property type="project" value="TreeGrafter"/>
</dbReference>
<dbReference type="PANTHER" id="PTHR28572">
    <property type="entry name" value="COILED-COIL DOMAIN-CONTAINING PROTEIN 103"/>
    <property type="match status" value="1"/>
</dbReference>
<evidence type="ECO:0000256" key="9">
    <source>
        <dbReference type="ARBA" id="ARBA00023273"/>
    </source>
</evidence>
<evidence type="ECO:0000259" key="12">
    <source>
        <dbReference type="Pfam" id="PF15867"/>
    </source>
</evidence>
<dbReference type="GO" id="GO:0036159">
    <property type="term" value="P:inner dynein arm assembly"/>
    <property type="evidence" value="ECO:0007669"/>
    <property type="project" value="TreeGrafter"/>
</dbReference>
<organism evidence="13 14">
    <name type="scientific">Elysia crispata</name>
    <name type="common">lettuce slug</name>
    <dbReference type="NCBI Taxonomy" id="231223"/>
    <lineage>
        <taxon>Eukaryota</taxon>
        <taxon>Metazoa</taxon>
        <taxon>Spiralia</taxon>
        <taxon>Lophotrochozoa</taxon>
        <taxon>Mollusca</taxon>
        <taxon>Gastropoda</taxon>
        <taxon>Heterobranchia</taxon>
        <taxon>Euthyneura</taxon>
        <taxon>Panpulmonata</taxon>
        <taxon>Sacoglossa</taxon>
        <taxon>Placobranchoidea</taxon>
        <taxon>Plakobranchidae</taxon>
        <taxon>Elysia</taxon>
    </lineage>
</organism>
<sequence>MTSNKSSHDDDHFDFGKVEKEAKSLVDYDERYWVENSAKIRAVEQRVATYDEFREIVMAAHLKPLEKEDKISSMGTFTQVWNQSALKNAKKDADCTEGDKKSKDIKEQPALKVPQTGPEFLQRWKRECKTLAQKKEFIFALGPSKICELFKTEISGGLLGEFVECLLYDFSESQAQYVVELLEALSTSQSAACGHISWTMNEPMSSLGTKILSASTRQSATKHVKLGLYGVRLFGNMFSQLNKVVRTKVNKQPRKVKDTSTSKRVPMCQAIKTAGLSALAKHGLGKEPICLA</sequence>
<keyword evidence="6" id="KW-0970">Cilium biogenesis/degradation</keyword>
<evidence type="ECO:0000313" key="14">
    <source>
        <dbReference type="Proteomes" id="UP001283361"/>
    </source>
</evidence>
<keyword evidence="8" id="KW-0969">Cilium</keyword>
<comment type="subunit">
    <text evidence="4">Homodimer.</text>
</comment>
<dbReference type="InterPro" id="IPR042422">
    <property type="entry name" value="CC103"/>
</dbReference>
<feature type="domain" description="Dynein attachment factor N-terminal" evidence="12">
    <location>
        <begin position="14"/>
        <end position="82"/>
    </location>
</feature>